<dbReference type="SUPFAM" id="SSF54593">
    <property type="entry name" value="Glyoxalase/Bleomycin resistance protein/Dihydroxybiphenyl dioxygenase"/>
    <property type="match status" value="1"/>
</dbReference>
<proteinExistence type="predicted"/>
<accession>A0AA40VMA9</accession>
<evidence type="ECO:0000259" key="1">
    <source>
        <dbReference type="PROSITE" id="PS51819"/>
    </source>
</evidence>
<dbReference type="Gene3D" id="3.30.720.110">
    <property type="match status" value="1"/>
</dbReference>
<reference evidence="2 3" key="1">
    <citation type="submission" date="2020-08" db="EMBL/GenBank/DDBJ databases">
        <title>Sequencing the genomes of 1000 actinobacteria strains.</title>
        <authorList>
            <person name="Klenk H.-P."/>
        </authorList>
    </citation>
    <scope>NUCLEOTIDE SEQUENCE [LARGE SCALE GENOMIC DNA]</scope>
    <source>
        <strain evidence="2 3">DSM 19600</strain>
    </source>
</reference>
<sequence>MTEQSVTPYLCVADGRAALAWYVEALGAEMRGDPWVDSDGRIGHAEFAIGESLVFLSESYPDYGVEPPAAGRGAPMSLVIEVDDCAAALARVRAAGATVTREPDPDDDRLVGTIIDPSGHRWMIVQER</sequence>
<evidence type="ECO:0000313" key="2">
    <source>
        <dbReference type="EMBL" id="MBB4140236.1"/>
    </source>
</evidence>
<name>A0AA40VMA9_9MICO</name>
<keyword evidence="3" id="KW-1185">Reference proteome</keyword>
<dbReference type="PROSITE" id="PS51819">
    <property type="entry name" value="VOC"/>
    <property type="match status" value="1"/>
</dbReference>
<dbReference type="Pfam" id="PF00903">
    <property type="entry name" value="Glyoxalase"/>
    <property type="match status" value="1"/>
</dbReference>
<dbReference type="AlphaFoldDB" id="A0AA40VMA9"/>
<dbReference type="EMBL" id="JACIFH010000001">
    <property type="protein sequence ID" value="MBB4140236.1"/>
    <property type="molecule type" value="Genomic_DNA"/>
</dbReference>
<evidence type="ECO:0000313" key="3">
    <source>
        <dbReference type="Proteomes" id="UP000549113"/>
    </source>
</evidence>
<protein>
    <submittedName>
        <fullName evidence="2">Glyoxalase superfamily protein PhnB</fullName>
    </submittedName>
</protein>
<dbReference type="InterPro" id="IPR004360">
    <property type="entry name" value="Glyas_Fos-R_dOase_dom"/>
</dbReference>
<dbReference type="InterPro" id="IPR037523">
    <property type="entry name" value="VOC_core"/>
</dbReference>
<comment type="caution">
    <text evidence="2">The sequence shown here is derived from an EMBL/GenBank/DDBJ whole genome shotgun (WGS) entry which is preliminary data.</text>
</comment>
<gene>
    <name evidence="2" type="ORF">BKA10_002030</name>
</gene>
<dbReference type="PANTHER" id="PTHR34109">
    <property type="entry name" value="BNAUNNG04460D PROTEIN-RELATED"/>
    <property type="match status" value="1"/>
</dbReference>
<feature type="domain" description="VOC" evidence="1">
    <location>
        <begin position="2"/>
        <end position="127"/>
    </location>
</feature>
<dbReference type="RefSeq" id="WP_183499800.1">
    <property type="nucleotide sequence ID" value="NZ_BAABCO010000002.1"/>
</dbReference>
<dbReference type="Proteomes" id="UP000549113">
    <property type="component" value="Unassembled WGS sequence"/>
</dbReference>
<dbReference type="Gene3D" id="3.30.720.120">
    <property type="match status" value="1"/>
</dbReference>
<dbReference type="PANTHER" id="PTHR34109:SF1">
    <property type="entry name" value="VOC DOMAIN-CONTAINING PROTEIN"/>
    <property type="match status" value="1"/>
</dbReference>
<organism evidence="2 3">
    <name type="scientific">Microbacterium invictum</name>
    <dbReference type="NCBI Taxonomy" id="515415"/>
    <lineage>
        <taxon>Bacteria</taxon>
        <taxon>Bacillati</taxon>
        <taxon>Actinomycetota</taxon>
        <taxon>Actinomycetes</taxon>
        <taxon>Micrococcales</taxon>
        <taxon>Microbacteriaceae</taxon>
        <taxon>Microbacterium</taxon>
    </lineage>
</organism>
<dbReference type="InterPro" id="IPR029068">
    <property type="entry name" value="Glyas_Bleomycin-R_OHBP_Dase"/>
</dbReference>